<dbReference type="GO" id="GO:1905515">
    <property type="term" value="P:non-motile cilium assembly"/>
    <property type="evidence" value="ECO:0007669"/>
    <property type="project" value="TreeGrafter"/>
</dbReference>
<dbReference type="GeneID" id="117649982"/>
<feature type="transmembrane region" description="Helical" evidence="7">
    <location>
        <begin position="57"/>
        <end position="76"/>
    </location>
</feature>
<dbReference type="InterPro" id="IPR029248">
    <property type="entry name" value="TMEM107"/>
</dbReference>
<comment type="subcellular location">
    <subcellularLocation>
        <location evidence="1">Membrane</location>
        <topology evidence="1">Multi-pass membrane protein</topology>
    </subcellularLocation>
</comment>
<dbReference type="GO" id="GO:1904491">
    <property type="term" value="P:protein localization to ciliary transition zone"/>
    <property type="evidence" value="ECO:0007669"/>
    <property type="project" value="TreeGrafter"/>
</dbReference>
<dbReference type="KEGG" id="tpal:117649982"/>
<reference evidence="9" key="1">
    <citation type="submission" date="2025-08" db="UniProtKB">
        <authorList>
            <consortium name="RefSeq"/>
        </authorList>
    </citation>
    <scope>IDENTIFICATION</scope>
    <source>
        <tissue evidence="9">Total insect</tissue>
    </source>
</reference>
<dbReference type="GO" id="GO:0016020">
    <property type="term" value="C:membrane"/>
    <property type="evidence" value="ECO:0007669"/>
    <property type="project" value="UniProtKB-SubCell"/>
</dbReference>
<dbReference type="PANTHER" id="PTHR34341:SF1">
    <property type="entry name" value="TRANSMEMBRANE PROTEIN 107"/>
    <property type="match status" value="1"/>
</dbReference>
<dbReference type="GO" id="GO:0036038">
    <property type="term" value="C:MKS complex"/>
    <property type="evidence" value="ECO:0007669"/>
    <property type="project" value="TreeGrafter"/>
</dbReference>
<dbReference type="PANTHER" id="PTHR34341">
    <property type="entry name" value="TRANSMEMBRANE PROTEIN 107"/>
    <property type="match status" value="1"/>
</dbReference>
<keyword evidence="8" id="KW-1185">Reference proteome</keyword>
<feature type="transmembrane region" description="Helical" evidence="7">
    <location>
        <begin position="111"/>
        <end position="132"/>
    </location>
</feature>
<keyword evidence="5 7" id="KW-1133">Transmembrane helix</keyword>
<dbReference type="Pfam" id="PF14995">
    <property type="entry name" value="TMEM107"/>
    <property type="match status" value="1"/>
</dbReference>
<accession>A0A6P8ZUV9</accession>
<dbReference type="Proteomes" id="UP000515158">
    <property type="component" value="Unplaced"/>
</dbReference>
<dbReference type="OrthoDB" id="2114471at2759"/>
<feature type="transmembrane region" description="Helical" evidence="7">
    <location>
        <begin position="12"/>
        <end position="30"/>
    </location>
</feature>
<gene>
    <name evidence="9" type="primary">LOC117649982</name>
</gene>
<name>A0A6P8ZUV9_THRPL</name>
<dbReference type="InParanoid" id="A0A6P8ZUV9"/>
<evidence type="ECO:0000256" key="5">
    <source>
        <dbReference type="ARBA" id="ARBA00022989"/>
    </source>
</evidence>
<protein>
    <recommendedName>
        <fullName evidence="2">Transmembrane protein 107</fullName>
    </recommendedName>
</protein>
<evidence type="ECO:0000256" key="1">
    <source>
        <dbReference type="ARBA" id="ARBA00004141"/>
    </source>
</evidence>
<evidence type="ECO:0000313" key="9">
    <source>
        <dbReference type="RefSeq" id="XP_034249102.1"/>
    </source>
</evidence>
<evidence type="ECO:0000256" key="2">
    <source>
        <dbReference type="ARBA" id="ARBA00015652"/>
    </source>
</evidence>
<dbReference type="RefSeq" id="XP_034249102.1">
    <property type="nucleotide sequence ID" value="XM_034393211.1"/>
</dbReference>
<evidence type="ECO:0000256" key="4">
    <source>
        <dbReference type="ARBA" id="ARBA00022794"/>
    </source>
</evidence>
<evidence type="ECO:0000256" key="6">
    <source>
        <dbReference type="ARBA" id="ARBA00023136"/>
    </source>
</evidence>
<keyword evidence="4" id="KW-0970">Cilium biogenesis/degradation</keyword>
<evidence type="ECO:0000256" key="3">
    <source>
        <dbReference type="ARBA" id="ARBA00022692"/>
    </source>
</evidence>
<proteinExistence type="predicted"/>
<sequence>MAPCTTNRIVPTRFLTLISHFTIAVIALWAKDENVQASLPVDHTASDFSVKANEMTVGLSLAIAFIGLELVGFLSGVSFFMPFISLISIAAHSSATVLLAHFLFDVWNCEVYWWIFAFCSALPAVLEVGAFMKLLQQL</sequence>
<keyword evidence="3 7" id="KW-0812">Transmembrane</keyword>
<feature type="transmembrane region" description="Helical" evidence="7">
    <location>
        <begin position="83"/>
        <end position="104"/>
    </location>
</feature>
<organism evidence="9">
    <name type="scientific">Thrips palmi</name>
    <name type="common">Melon thrips</name>
    <dbReference type="NCBI Taxonomy" id="161013"/>
    <lineage>
        <taxon>Eukaryota</taxon>
        <taxon>Metazoa</taxon>
        <taxon>Ecdysozoa</taxon>
        <taxon>Arthropoda</taxon>
        <taxon>Hexapoda</taxon>
        <taxon>Insecta</taxon>
        <taxon>Pterygota</taxon>
        <taxon>Neoptera</taxon>
        <taxon>Paraneoptera</taxon>
        <taxon>Thysanoptera</taxon>
        <taxon>Terebrantia</taxon>
        <taxon>Thripoidea</taxon>
        <taxon>Thripidae</taxon>
        <taxon>Thrips</taxon>
    </lineage>
</organism>
<evidence type="ECO:0000256" key="7">
    <source>
        <dbReference type="SAM" id="Phobius"/>
    </source>
</evidence>
<dbReference type="AlphaFoldDB" id="A0A6P8ZUV9"/>
<evidence type="ECO:0000313" key="8">
    <source>
        <dbReference type="Proteomes" id="UP000515158"/>
    </source>
</evidence>
<keyword evidence="6 7" id="KW-0472">Membrane</keyword>